<dbReference type="EMBL" id="JRKL02000569">
    <property type="protein sequence ID" value="KAF3970126.1"/>
    <property type="molecule type" value="Genomic_DNA"/>
</dbReference>
<proteinExistence type="predicted"/>
<dbReference type="InterPro" id="IPR050942">
    <property type="entry name" value="F-box_BR-signaling"/>
</dbReference>
<dbReference type="OrthoDB" id="1660195at2759"/>
<reference evidence="2" key="1">
    <citation type="submission" date="2020-03" db="EMBL/GenBank/DDBJ databases">
        <title>Castanea mollissima Vanexum genome sequencing.</title>
        <authorList>
            <person name="Staton M."/>
        </authorList>
    </citation>
    <scope>NUCLEOTIDE SEQUENCE</scope>
    <source>
        <tissue evidence="2">Leaf</tissue>
    </source>
</reference>
<evidence type="ECO:0000259" key="1">
    <source>
        <dbReference type="Pfam" id="PF03478"/>
    </source>
</evidence>
<keyword evidence="3" id="KW-1185">Reference proteome</keyword>
<dbReference type="PANTHER" id="PTHR44259:SF108">
    <property type="entry name" value="F-BOX PROTEIN SKIP23-LIKE"/>
    <property type="match status" value="1"/>
</dbReference>
<protein>
    <recommendedName>
        <fullName evidence="1">KIB1-4 beta-propeller domain-containing protein</fullName>
    </recommendedName>
</protein>
<comment type="caution">
    <text evidence="2">The sequence shown here is derived from an EMBL/GenBank/DDBJ whole genome shotgun (WGS) entry which is preliminary data.</text>
</comment>
<evidence type="ECO:0000313" key="3">
    <source>
        <dbReference type="Proteomes" id="UP000737018"/>
    </source>
</evidence>
<dbReference type="AlphaFoldDB" id="A0A8J4RWX7"/>
<dbReference type="PANTHER" id="PTHR44259">
    <property type="entry name" value="OS07G0183000 PROTEIN-RELATED"/>
    <property type="match status" value="1"/>
</dbReference>
<dbReference type="Pfam" id="PF03478">
    <property type="entry name" value="Beta-prop_KIB1-4"/>
    <property type="match status" value="1"/>
</dbReference>
<gene>
    <name evidence="2" type="ORF">CMV_006137</name>
</gene>
<dbReference type="InterPro" id="IPR005174">
    <property type="entry name" value="KIB1-4_b-propeller"/>
</dbReference>
<evidence type="ECO:0000313" key="2">
    <source>
        <dbReference type="EMBL" id="KAF3970126.1"/>
    </source>
</evidence>
<organism evidence="2 3">
    <name type="scientific">Castanea mollissima</name>
    <name type="common">Chinese chestnut</name>
    <dbReference type="NCBI Taxonomy" id="60419"/>
    <lineage>
        <taxon>Eukaryota</taxon>
        <taxon>Viridiplantae</taxon>
        <taxon>Streptophyta</taxon>
        <taxon>Embryophyta</taxon>
        <taxon>Tracheophyta</taxon>
        <taxon>Spermatophyta</taxon>
        <taxon>Magnoliopsida</taxon>
        <taxon>eudicotyledons</taxon>
        <taxon>Gunneridae</taxon>
        <taxon>Pentapetalae</taxon>
        <taxon>rosids</taxon>
        <taxon>fabids</taxon>
        <taxon>Fagales</taxon>
        <taxon>Fagaceae</taxon>
        <taxon>Castanea</taxon>
    </lineage>
</organism>
<dbReference type="Proteomes" id="UP000737018">
    <property type="component" value="Unassembled WGS sequence"/>
</dbReference>
<name>A0A8J4RWX7_9ROSI</name>
<feature type="domain" description="KIB1-4 beta-propeller" evidence="1">
    <location>
        <begin position="87"/>
        <end position="364"/>
    </location>
</feature>
<sequence>MMRSVSPLLDYYDHHGIRTTTLNRGERFCVGLTTVLLVLDYMAHIPIIKSGISRTWRSACFATTITRPHQLPWLMLSETPHAHRRRFFSLLNRNRYQLPLSKALCGKRCWGSQHNWVVALGPDYRAHLVPLVKGEPIALPPLDTIRGDAPEEWFRLAHKFILCKDPSHDHERSFLVFAIFSPMNCLAFARVGEGATLSRRGQDEWVIVASPDNLKFKDVACLSDQVYGLCDEGTLVHFELDAPLLPEVQVIASHQPDVREPRQLYLVESLGKLYMVFRYGYLVPSQRRHVTTSFLAYTFNFNALAFEEVRDLEGHAFFVGDGNSWSIPTSTIPTVTNRIYFTDDHWDWPMYLGGTYGGRDLGGFNMANRFIQSLPFGKVSPPSHSRPILVTPPIHLD</sequence>
<accession>A0A8J4RWX7</accession>